<dbReference type="AlphaFoldDB" id="A0A2I0WLZ9"/>
<protein>
    <submittedName>
        <fullName evidence="1">Uncharacterized protein</fullName>
    </submittedName>
</protein>
<evidence type="ECO:0000313" key="2">
    <source>
        <dbReference type="Proteomes" id="UP000233837"/>
    </source>
</evidence>
<keyword evidence="2" id="KW-1185">Reference proteome</keyword>
<gene>
    <name evidence="1" type="ORF">MA16_Dca001283</name>
</gene>
<name>A0A2I0WLZ9_9ASPA</name>
<organism evidence="1 2">
    <name type="scientific">Dendrobium catenatum</name>
    <dbReference type="NCBI Taxonomy" id="906689"/>
    <lineage>
        <taxon>Eukaryota</taxon>
        <taxon>Viridiplantae</taxon>
        <taxon>Streptophyta</taxon>
        <taxon>Embryophyta</taxon>
        <taxon>Tracheophyta</taxon>
        <taxon>Spermatophyta</taxon>
        <taxon>Magnoliopsida</taxon>
        <taxon>Liliopsida</taxon>
        <taxon>Asparagales</taxon>
        <taxon>Orchidaceae</taxon>
        <taxon>Epidendroideae</taxon>
        <taxon>Malaxideae</taxon>
        <taxon>Dendrobiinae</taxon>
        <taxon>Dendrobium</taxon>
    </lineage>
</organism>
<proteinExistence type="predicted"/>
<dbReference type="Proteomes" id="UP000233837">
    <property type="component" value="Unassembled WGS sequence"/>
</dbReference>
<reference evidence="1 2" key="1">
    <citation type="journal article" date="2016" name="Sci. Rep.">
        <title>The Dendrobium catenatum Lindl. genome sequence provides insights into polysaccharide synthase, floral development and adaptive evolution.</title>
        <authorList>
            <person name="Zhang G.Q."/>
            <person name="Xu Q."/>
            <person name="Bian C."/>
            <person name="Tsai W.C."/>
            <person name="Yeh C.M."/>
            <person name="Liu K.W."/>
            <person name="Yoshida K."/>
            <person name="Zhang L.S."/>
            <person name="Chang S.B."/>
            <person name="Chen F."/>
            <person name="Shi Y."/>
            <person name="Su Y.Y."/>
            <person name="Zhang Y.Q."/>
            <person name="Chen L.J."/>
            <person name="Yin Y."/>
            <person name="Lin M."/>
            <person name="Huang H."/>
            <person name="Deng H."/>
            <person name="Wang Z.W."/>
            <person name="Zhu S.L."/>
            <person name="Zhao X."/>
            <person name="Deng C."/>
            <person name="Niu S.C."/>
            <person name="Huang J."/>
            <person name="Wang M."/>
            <person name="Liu G.H."/>
            <person name="Yang H.J."/>
            <person name="Xiao X.J."/>
            <person name="Hsiao Y.Y."/>
            <person name="Wu W.L."/>
            <person name="Chen Y.Y."/>
            <person name="Mitsuda N."/>
            <person name="Ohme-Takagi M."/>
            <person name="Luo Y.B."/>
            <person name="Van de Peer Y."/>
            <person name="Liu Z.J."/>
        </authorList>
    </citation>
    <scope>NUCLEOTIDE SEQUENCE [LARGE SCALE GENOMIC DNA]</scope>
    <source>
        <tissue evidence="1">The whole plant</tissue>
    </source>
</reference>
<accession>A0A2I0WLZ9</accession>
<evidence type="ECO:0000313" key="1">
    <source>
        <dbReference type="EMBL" id="PKU76678.1"/>
    </source>
</evidence>
<reference evidence="1 2" key="2">
    <citation type="journal article" date="2017" name="Nature">
        <title>The Apostasia genome and the evolution of orchids.</title>
        <authorList>
            <person name="Zhang G.Q."/>
            <person name="Liu K.W."/>
            <person name="Li Z."/>
            <person name="Lohaus R."/>
            <person name="Hsiao Y.Y."/>
            <person name="Niu S.C."/>
            <person name="Wang J.Y."/>
            <person name="Lin Y.C."/>
            <person name="Xu Q."/>
            <person name="Chen L.J."/>
            <person name="Yoshida K."/>
            <person name="Fujiwara S."/>
            <person name="Wang Z.W."/>
            <person name="Zhang Y.Q."/>
            <person name="Mitsuda N."/>
            <person name="Wang M."/>
            <person name="Liu G.H."/>
            <person name="Pecoraro L."/>
            <person name="Huang H.X."/>
            <person name="Xiao X.J."/>
            <person name="Lin M."/>
            <person name="Wu X.Y."/>
            <person name="Wu W.L."/>
            <person name="Chen Y.Y."/>
            <person name="Chang S.B."/>
            <person name="Sakamoto S."/>
            <person name="Ohme-Takagi M."/>
            <person name="Yagi M."/>
            <person name="Zeng S.J."/>
            <person name="Shen C.Y."/>
            <person name="Yeh C.M."/>
            <person name="Luo Y.B."/>
            <person name="Tsai W.C."/>
            <person name="Van de Peer Y."/>
            <person name="Liu Z.J."/>
        </authorList>
    </citation>
    <scope>NUCLEOTIDE SEQUENCE [LARGE SCALE GENOMIC DNA]</scope>
    <source>
        <tissue evidence="1">The whole plant</tissue>
    </source>
</reference>
<sequence>MTGYLVASSIAKPQRLQKSGEQFQLKLMDGIFDWVLYCCAVDSLAHLCQPNLELYQFCGLMREIRQSYQKFLGTLFDRTMMIADYVQLPLGRPSGQPGAMLYHCPSFFLTLPSF</sequence>
<dbReference type="EMBL" id="KZ502537">
    <property type="protein sequence ID" value="PKU76678.1"/>
    <property type="molecule type" value="Genomic_DNA"/>
</dbReference>